<gene>
    <name evidence="6" type="ORF">GLYMA_19G206400</name>
</gene>
<evidence type="ECO:0000256" key="4">
    <source>
        <dbReference type="ARBA" id="ARBA00023136"/>
    </source>
</evidence>
<dbReference type="PANTHER" id="PTHR10283">
    <property type="entry name" value="SOLUTE CARRIER FAMILY 13 MEMBER"/>
    <property type="match status" value="1"/>
</dbReference>
<keyword evidence="8" id="KW-1185">Reference proteome</keyword>
<evidence type="ECO:0000313" key="6">
    <source>
        <dbReference type="EMBL" id="KRG96373.1"/>
    </source>
</evidence>
<accession>A0A0R0ERP5</accession>
<dbReference type="GO" id="GO:0055085">
    <property type="term" value="P:transmembrane transport"/>
    <property type="evidence" value="ECO:0000318"/>
    <property type="project" value="GO_Central"/>
</dbReference>
<evidence type="ECO:0000313" key="8">
    <source>
        <dbReference type="Proteomes" id="UP000008827"/>
    </source>
</evidence>
<protein>
    <recommendedName>
        <fullName evidence="9">Citrate transporter-like domain-containing protein</fullName>
    </recommendedName>
</protein>
<dbReference type="GO" id="GO:0022857">
    <property type="term" value="F:transmembrane transporter activity"/>
    <property type="evidence" value="ECO:0000318"/>
    <property type="project" value="GO_Central"/>
</dbReference>
<reference evidence="6 7" key="1">
    <citation type="journal article" date="2010" name="Nature">
        <title>Genome sequence of the palaeopolyploid soybean.</title>
        <authorList>
            <person name="Schmutz J."/>
            <person name="Cannon S.B."/>
            <person name="Schlueter J."/>
            <person name="Ma J."/>
            <person name="Mitros T."/>
            <person name="Nelson W."/>
            <person name="Hyten D.L."/>
            <person name="Song Q."/>
            <person name="Thelen J.J."/>
            <person name="Cheng J."/>
            <person name="Xu D."/>
            <person name="Hellsten U."/>
            <person name="May G.D."/>
            <person name="Yu Y."/>
            <person name="Sakurai T."/>
            <person name="Umezawa T."/>
            <person name="Bhattacharyya M.K."/>
            <person name="Sandhu D."/>
            <person name="Valliyodan B."/>
            <person name="Lindquist E."/>
            <person name="Peto M."/>
            <person name="Grant D."/>
            <person name="Shu S."/>
            <person name="Goodstein D."/>
            <person name="Barry K."/>
            <person name="Futrell-Griggs M."/>
            <person name="Abernathy B."/>
            <person name="Du J."/>
            <person name="Tian Z."/>
            <person name="Zhu L."/>
            <person name="Gill N."/>
            <person name="Joshi T."/>
            <person name="Libault M."/>
            <person name="Sethuraman A."/>
            <person name="Zhang X.-C."/>
            <person name="Shinozaki K."/>
            <person name="Nguyen H.T."/>
            <person name="Wing R.A."/>
            <person name="Cregan P."/>
            <person name="Specht J."/>
            <person name="Grimwood J."/>
            <person name="Rokhsar D."/>
            <person name="Stacey G."/>
            <person name="Shoemaker R.C."/>
            <person name="Jackson S.A."/>
        </authorList>
    </citation>
    <scope>NUCLEOTIDE SEQUENCE</scope>
    <source>
        <strain evidence="7">cv. Williams 82</strain>
        <tissue evidence="6">Callus</tissue>
    </source>
</reference>
<feature type="transmembrane region" description="Helical" evidence="5">
    <location>
        <begin position="145"/>
        <end position="164"/>
    </location>
</feature>
<dbReference type="STRING" id="3847.A0A0R0ERP5"/>
<reference evidence="7" key="2">
    <citation type="submission" date="2018-02" db="UniProtKB">
        <authorList>
            <consortium name="EnsemblPlants"/>
        </authorList>
    </citation>
    <scope>IDENTIFICATION</scope>
    <source>
        <strain evidence="7">Williams 82</strain>
    </source>
</reference>
<keyword evidence="4 5" id="KW-0472">Membrane</keyword>
<dbReference type="SMR" id="A0A0R0ERP5"/>
<keyword evidence="3 5" id="KW-1133">Transmembrane helix</keyword>
<dbReference type="PANTHER" id="PTHR10283:SF82">
    <property type="entry name" value="SOLUTE CARRIER FAMILY 13 MEMBER 2"/>
    <property type="match status" value="1"/>
</dbReference>
<evidence type="ECO:0000256" key="5">
    <source>
        <dbReference type="SAM" id="Phobius"/>
    </source>
</evidence>
<keyword evidence="2 5" id="KW-0812">Transmembrane</keyword>
<reference evidence="6" key="3">
    <citation type="submission" date="2018-07" db="EMBL/GenBank/DDBJ databases">
        <title>WGS assembly of Glycine max.</title>
        <authorList>
            <person name="Schmutz J."/>
            <person name="Cannon S."/>
            <person name="Schlueter J."/>
            <person name="Ma J."/>
            <person name="Mitros T."/>
            <person name="Nelson W."/>
            <person name="Hyten D."/>
            <person name="Song Q."/>
            <person name="Thelen J."/>
            <person name="Cheng J."/>
            <person name="Xu D."/>
            <person name="Hellsten U."/>
            <person name="May G."/>
            <person name="Yu Y."/>
            <person name="Sakurai T."/>
            <person name="Umezawa T."/>
            <person name="Bhattacharyya M."/>
            <person name="Sandhu D."/>
            <person name="Valliyodan B."/>
            <person name="Lindquist E."/>
            <person name="Peto M."/>
            <person name="Grant D."/>
            <person name="Shu S."/>
            <person name="Goodstein D."/>
            <person name="Barry K."/>
            <person name="Futrell-Griggs M."/>
            <person name="Abernathy B."/>
            <person name="Du J."/>
            <person name="Tian Z."/>
            <person name="Zhu L."/>
            <person name="Gill N."/>
            <person name="Joshi T."/>
            <person name="Libault M."/>
            <person name="Sethuraman A."/>
            <person name="Zhang X."/>
            <person name="Shinozaki K."/>
            <person name="Nguyen H."/>
            <person name="Wing R."/>
            <person name="Cregan P."/>
            <person name="Specht J."/>
            <person name="Grimwood J."/>
            <person name="Rokhsar D."/>
            <person name="Stacey G."/>
            <person name="Shoemaker R."/>
            <person name="Jackson S."/>
        </authorList>
    </citation>
    <scope>NUCLEOTIDE SEQUENCE</scope>
    <source>
        <tissue evidence="6">Callus</tissue>
    </source>
</reference>
<dbReference type="GO" id="GO:0015140">
    <property type="term" value="F:malate transmembrane transporter activity"/>
    <property type="evidence" value="ECO:0007669"/>
    <property type="project" value="UniProtKB-ARBA"/>
</dbReference>
<comment type="subcellular location">
    <subcellularLocation>
        <location evidence="1">Membrane</location>
        <topology evidence="1">Multi-pass membrane protein</topology>
    </subcellularLocation>
</comment>
<proteinExistence type="predicted"/>
<sequence>MHISYIRQDSRFSQPLKAKPPDLVRGQRIHRSKDKGATEMMAETPFSILIKFKPDGKLLSKALQIKHCTFGATFKHNISQNISSFTPSGGARKIIKPGQKFKDSKFTVTVVSLICSIVTEFITSNAATATLLVPLLYHIAGTMHVHPLILIIPGGIATEFAFWLPTSTPSNVVGFATGHIEIKDMFKVGVPLKVVGIVVLSLLMPSLGELPTNYNLCSSKQML</sequence>
<dbReference type="EMBL" id="CM000852">
    <property type="protein sequence ID" value="KRG96373.1"/>
    <property type="molecule type" value="Genomic_DNA"/>
</dbReference>
<evidence type="ECO:0008006" key="9">
    <source>
        <dbReference type="Google" id="ProtNLM"/>
    </source>
</evidence>
<feature type="transmembrane region" description="Helical" evidence="5">
    <location>
        <begin position="185"/>
        <end position="204"/>
    </location>
</feature>
<evidence type="ECO:0000313" key="7">
    <source>
        <dbReference type="EnsemblPlants" id="KRG96373"/>
    </source>
</evidence>
<dbReference type="InterPro" id="IPR001898">
    <property type="entry name" value="SLC13A/DASS"/>
</dbReference>
<dbReference type="EnsemblPlants" id="KRG96373">
    <property type="protein sequence ID" value="KRG96373"/>
    <property type="gene ID" value="GLYMA_19G206400"/>
</dbReference>
<evidence type="ECO:0000256" key="1">
    <source>
        <dbReference type="ARBA" id="ARBA00004141"/>
    </source>
</evidence>
<dbReference type="GO" id="GO:0005886">
    <property type="term" value="C:plasma membrane"/>
    <property type="evidence" value="ECO:0000318"/>
    <property type="project" value="GO_Central"/>
</dbReference>
<feature type="transmembrane region" description="Helical" evidence="5">
    <location>
        <begin position="106"/>
        <end position="139"/>
    </location>
</feature>
<dbReference type="Pfam" id="PF00939">
    <property type="entry name" value="Na_sulph_symp"/>
    <property type="match status" value="1"/>
</dbReference>
<dbReference type="AlphaFoldDB" id="A0A0R0ERP5"/>
<organism evidence="6">
    <name type="scientific">Glycine max</name>
    <name type="common">Soybean</name>
    <name type="synonym">Glycine hispida</name>
    <dbReference type="NCBI Taxonomy" id="3847"/>
    <lineage>
        <taxon>Eukaryota</taxon>
        <taxon>Viridiplantae</taxon>
        <taxon>Streptophyta</taxon>
        <taxon>Embryophyta</taxon>
        <taxon>Tracheophyta</taxon>
        <taxon>Spermatophyta</taxon>
        <taxon>Magnoliopsida</taxon>
        <taxon>eudicotyledons</taxon>
        <taxon>Gunneridae</taxon>
        <taxon>Pentapetalae</taxon>
        <taxon>rosids</taxon>
        <taxon>fabids</taxon>
        <taxon>Fabales</taxon>
        <taxon>Fabaceae</taxon>
        <taxon>Papilionoideae</taxon>
        <taxon>50 kb inversion clade</taxon>
        <taxon>NPAAA clade</taxon>
        <taxon>indigoferoid/millettioid clade</taxon>
        <taxon>Phaseoleae</taxon>
        <taxon>Glycine</taxon>
        <taxon>Glycine subgen. Soja</taxon>
    </lineage>
</organism>
<dbReference type="InParanoid" id="A0A0R0ERP5"/>
<name>A0A0R0ERP5_SOYBN</name>
<evidence type="ECO:0000256" key="2">
    <source>
        <dbReference type="ARBA" id="ARBA00022692"/>
    </source>
</evidence>
<dbReference type="Gramene" id="KRG96373">
    <property type="protein sequence ID" value="KRG96373"/>
    <property type="gene ID" value="GLYMA_19G206400"/>
</dbReference>
<dbReference type="Proteomes" id="UP000008827">
    <property type="component" value="Chromosome 19"/>
</dbReference>
<evidence type="ECO:0000256" key="3">
    <source>
        <dbReference type="ARBA" id="ARBA00022989"/>
    </source>
</evidence>